<evidence type="ECO:0000313" key="2">
    <source>
        <dbReference type="Proteomes" id="UP000053372"/>
    </source>
</evidence>
<accession>A0A0V7ZSH1</accession>
<proteinExistence type="predicted"/>
<dbReference type="AlphaFoldDB" id="A0A0V7ZSH1"/>
<keyword evidence="2" id="KW-1185">Reference proteome</keyword>
<dbReference type="Proteomes" id="UP000053372">
    <property type="component" value="Unassembled WGS sequence"/>
</dbReference>
<gene>
    <name evidence="1" type="ORF">BC008_29560</name>
</gene>
<comment type="caution">
    <text evidence="1">The sequence shown here is derived from an EMBL/GenBank/DDBJ whole genome shotgun (WGS) entry which is preliminary data.</text>
</comment>
<sequence length="277" mass="32435">MEAQTYCWICKQVANSAEHRIKKSDLVNLHGSGSYKGENALVLIRERKEFPIQGPNSKVVKYKKNLCAKCNNNFSQPFDKAYESFVAYLLQNEDVVLKRRFIDFKEIYGDEFEVGQRNLYKYFVKSFGCRLANDGYPIPEDLPALLPKRRFRTRLRITLSVHEDFLLPPEGIKILGNGPLMTLFPLQETRPTWLEKWRAKKYGRTRPLEYRCSENFKWLYVWYWYNIPPDGRLGSTWIADSQYVYLGSHEVLSDEEKQKLSGQPIDLNGNTTKVPEI</sequence>
<evidence type="ECO:0000313" key="1">
    <source>
        <dbReference type="EMBL" id="KST67345.1"/>
    </source>
</evidence>
<organism evidence="1 2">
    <name type="scientific">Mastigocoleus testarum BC008</name>
    <dbReference type="NCBI Taxonomy" id="371196"/>
    <lineage>
        <taxon>Bacteria</taxon>
        <taxon>Bacillati</taxon>
        <taxon>Cyanobacteriota</taxon>
        <taxon>Cyanophyceae</taxon>
        <taxon>Nostocales</taxon>
        <taxon>Hapalosiphonaceae</taxon>
        <taxon>Mastigocoleus</taxon>
    </lineage>
</organism>
<reference evidence="1 2" key="1">
    <citation type="journal article" date="2015" name="Genome Announc.">
        <title>Draft Genome of the Euendolithic (true boring) Cyanobacterium Mastigocoleus testarum strain BC008.</title>
        <authorList>
            <person name="Guida B.S."/>
            <person name="Garcia-Pichel F."/>
        </authorList>
    </citation>
    <scope>NUCLEOTIDE SEQUENCE [LARGE SCALE GENOMIC DNA]</scope>
    <source>
        <strain evidence="1 2">BC008</strain>
    </source>
</reference>
<protein>
    <submittedName>
        <fullName evidence="1">Uncharacterized protein</fullName>
    </submittedName>
</protein>
<name>A0A0V7ZSH1_9CYAN</name>
<dbReference type="EMBL" id="LMTZ01000088">
    <property type="protein sequence ID" value="KST67345.1"/>
    <property type="molecule type" value="Genomic_DNA"/>
</dbReference>